<sequence>MLWTESVPQFGLLAGALAFLLLAHAALGEPLLGWRAFARLRRTRDSDPGALLRFYRAAIGIHLGCVALIGLIVLLAPGVEPAHLGLRAPVAWLPLLAAALGFLVALLIIWLITRERKATGAPTGTAPLPPIPEPG</sequence>
<keyword evidence="1" id="KW-0812">Transmembrane</keyword>
<name>A0ABW3BE03_9ACTN</name>
<accession>A0ABW3BE03</accession>
<feature type="transmembrane region" description="Helical" evidence="1">
    <location>
        <begin position="12"/>
        <end position="34"/>
    </location>
</feature>
<gene>
    <name evidence="2" type="ORF">ACFQZU_08260</name>
</gene>
<keyword evidence="1" id="KW-0472">Membrane</keyword>
<proteinExistence type="predicted"/>
<evidence type="ECO:0000256" key="1">
    <source>
        <dbReference type="SAM" id="Phobius"/>
    </source>
</evidence>
<comment type="caution">
    <text evidence="2">The sequence shown here is derived from an EMBL/GenBank/DDBJ whole genome shotgun (WGS) entry which is preliminary data.</text>
</comment>
<feature type="transmembrane region" description="Helical" evidence="1">
    <location>
        <begin position="91"/>
        <end position="112"/>
    </location>
</feature>
<keyword evidence="1" id="KW-1133">Transmembrane helix</keyword>
<evidence type="ECO:0000313" key="2">
    <source>
        <dbReference type="EMBL" id="MFD0801310.1"/>
    </source>
</evidence>
<protein>
    <submittedName>
        <fullName evidence="2">CPBP family intramembrane glutamate endopeptidase</fullName>
    </submittedName>
</protein>
<evidence type="ECO:0000313" key="3">
    <source>
        <dbReference type="Proteomes" id="UP001596956"/>
    </source>
</evidence>
<feature type="non-terminal residue" evidence="2">
    <location>
        <position position="135"/>
    </location>
</feature>
<organism evidence="2 3">
    <name type="scientific">Streptomonospora algeriensis</name>
    <dbReference type="NCBI Taxonomy" id="995084"/>
    <lineage>
        <taxon>Bacteria</taxon>
        <taxon>Bacillati</taxon>
        <taxon>Actinomycetota</taxon>
        <taxon>Actinomycetes</taxon>
        <taxon>Streptosporangiales</taxon>
        <taxon>Nocardiopsidaceae</taxon>
        <taxon>Streptomonospora</taxon>
    </lineage>
</organism>
<reference evidence="3" key="1">
    <citation type="journal article" date="2019" name="Int. J. Syst. Evol. Microbiol.">
        <title>The Global Catalogue of Microorganisms (GCM) 10K type strain sequencing project: providing services to taxonomists for standard genome sequencing and annotation.</title>
        <authorList>
            <consortium name="The Broad Institute Genomics Platform"/>
            <consortium name="The Broad Institute Genome Sequencing Center for Infectious Disease"/>
            <person name="Wu L."/>
            <person name="Ma J."/>
        </authorList>
    </citation>
    <scope>NUCLEOTIDE SEQUENCE [LARGE SCALE GENOMIC DNA]</scope>
    <source>
        <strain evidence="3">CCUG 63369</strain>
    </source>
</reference>
<dbReference type="Proteomes" id="UP001596956">
    <property type="component" value="Unassembled WGS sequence"/>
</dbReference>
<dbReference type="EMBL" id="JBHTHR010000193">
    <property type="protein sequence ID" value="MFD0801310.1"/>
    <property type="molecule type" value="Genomic_DNA"/>
</dbReference>
<keyword evidence="3" id="KW-1185">Reference proteome</keyword>
<feature type="transmembrane region" description="Helical" evidence="1">
    <location>
        <begin position="54"/>
        <end position="79"/>
    </location>
</feature>